<evidence type="ECO:0000313" key="2">
    <source>
        <dbReference type="Proteomes" id="UP000234323"/>
    </source>
</evidence>
<organism evidence="1 2">
    <name type="scientific">Rhizophagus irregularis</name>
    <dbReference type="NCBI Taxonomy" id="588596"/>
    <lineage>
        <taxon>Eukaryota</taxon>
        <taxon>Fungi</taxon>
        <taxon>Fungi incertae sedis</taxon>
        <taxon>Mucoromycota</taxon>
        <taxon>Glomeromycotina</taxon>
        <taxon>Glomeromycetes</taxon>
        <taxon>Glomerales</taxon>
        <taxon>Glomeraceae</taxon>
        <taxon>Rhizophagus</taxon>
    </lineage>
</organism>
<protein>
    <submittedName>
        <fullName evidence="1">Uncharacterized protein</fullName>
    </submittedName>
</protein>
<reference evidence="1 2" key="1">
    <citation type="submission" date="2015-10" db="EMBL/GenBank/DDBJ databases">
        <title>Genome analyses suggest a sexual origin of heterokaryosis in a supposedly ancient asexual fungus.</title>
        <authorList>
            <person name="Ropars J."/>
            <person name="Sedzielewska K."/>
            <person name="Noel J."/>
            <person name="Charron P."/>
            <person name="Farinelli L."/>
            <person name="Marton T."/>
            <person name="Kruger M."/>
            <person name="Pelin A."/>
            <person name="Brachmann A."/>
            <person name="Corradi N."/>
        </authorList>
    </citation>
    <scope>NUCLEOTIDE SEQUENCE [LARGE SCALE GENOMIC DNA]</scope>
    <source>
        <strain evidence="1 2">A4</strain>
    </source>
</reference>
<evidence type="ECO:0000313" key="1">
    <source>
        <dbReference type="EMBL" id="PKY58592.1"/>
    </source>
</evidence>
<accession>A0A2I1HI85</accession>
<comment type="caution">
    <text evidence="1">The sequence shown here is derived from an EMBL/GenBank/DDBJ whole genome shotgun (WGS) entry which is preliminary data.</text>
</comment>
<sequence>MATFLEKNRVCLEKKNTVQVDREDAITIFDHMIRVPKTKRSNIPEETWQNAISDNRALIVVHRNQINPCSGEKFLNATNNIAHIIGMMYNILLREYNSNLPEAMQYDSFPRLVSRSNIDSFIKNRLERRIAVYGISIRQLTLLIHFKNARNARVHNERWNFNPNVSMLNQKQDALDMLHTIRQSRAFDEAFELYTFCVYE</sequence>
<dbReference type="VEuPathDB" id="FungiDB:RhiirFUN_010087"/>
<dbReference type="VEuPathDB" id="FungiDB:FUN_022332"/>
<dbReference type="AlphaFoldDB" id="A0A2I1HI85"/>
<dbReference type="EMBL" id="LLXI01003087">
    <property type="protein sequence ID" value="PKY58592.1"/>
    <property type="molecule type" value="Genomic_DNA"/>
</dbReference>
<keyword evidence="2" id="KW-1185">Reference proteome</keyword>
<proteinExistence type="predicted"/>
<dbReference type="VEuPathDB" id="FungiDB:RhiirA1_458513"/>
<name>A0A2I1HI85_9GLOM</name>
<dbReference type="Proteomes" id="UP000234323">
    <property type="component" value="Unassembled WGS sequence"/>
</dbReference>
<gene>
    <name evidence="1" type="ORF">RhiirA4_480638</name>
</gene>